<evidence type="ECO:0000256" key="4">
    <source>
        <dbReference type="ARBA" id="ARBA00022448"/>
    </source>
</evidence>
<dbReference type="SUPFAM" id="SSF55856">
    <property type="entry name" value="Cytochrome b5-like heme/steroid binding domain"/>
    <property type="match status" value="1"/>
</dbReference>
<evidence type="ECO:0008006" key="20">
    <source>
        <dbReference type="Google" id="ProtNLM"/>
    </source>
</evidence>
<dbReference type="Pfam" id="PF00173">
    <property type="entry name" value="Cyt-b5"/>
    <property type="match status" value="1"/>
</dbReference>
<proteinExistence type="predicted"/>
<keyword evidence="10" id="KW-0560">Oxidoreductase</keyword>
<dbReference type="SUPFAM" id="SSF52343">
    <property type="entry name" value="Ferredoxin reductase-like, C-terminal NADP-linked domain"/>
    <property type="match status" value="1"/>
</dbReference>
<dbReference type="CDD" id="cd08760">
    <property type="entry name" value="Cyt_b561_FRRS1_like"/>
    <property type="match status" value="1"/>
</dbReference>
<keyword evidence="9 14" id="KW-1133">Transmembrane helix</keyword>
<evidence type="ECO:0000259" key="15">
    <source>
        <dbReference type="PROSITE" id="PS50255"/>
    </source>
</evidence>
<dbReference type="InterPro" id="IPR036400">
    <property type="entry name" value="Cyt_B5-like_heme/steroid_sf"/>
</dbReference>
<dbReference type="Proteomes" id="UP000193411">
    <property type="component" value="Unassembled WGS sequence"/>
</dbReference>
<name>A0A1Y2H7Z4_9FUNG</name>
<dbReference type="GO" id="GO:0140575">
    <property type="term" value="F:transmembrane monodehydroascorbate reductase activity"/>
    <property type="evidence" value="ECO:0007669"/>
    <property type="project" value="InterPro"/>
</dbReference>
<evidence type="ECO:0000256" key="10">
    <source>
        <dbReference type="ARBA" id="ARBA00023002"/>
    </source>
</evidence>
<dbReference type="Gene3D" id="3.10.120.10">
    <property type="entry name" value="Cytochrome b5-like heme/steroid binding domain"/>
    <property type="match status" value="1"/>
</dbReference>
<dbReference type="PANTHER" id="PTHR15422">
    <property type="entry name" value="OS05G0565100 PROTEIN"/>
    <property type="match status" value="1"/>
</dbReference>
<keyword evidence="19" id="KW-1185">Reference proteome</keyword>
<keyword evidence="4" id="KW-0813">Transport</keyword>
<dbReference type="PROSITE" id="PS51384">
    <property type="entry name" value="FAD_FR"/>
    <property type="match status" value="1"/>
</dbReference>
<dbReference type="InterPro" id="IPR001199">
    <property type="entry name" value="Cyt_B5-like_heme/steroid-bd"/>
</dbReference>
<dbReference type="Gene3D" id="3.40.50.80">
    <property type="entry name" value="Nucleotide-binding domain of ferredoxin-NADP reductase (FNR) module"/>
    <property type="match status" value="1"/>
</dbReference>
<feature type="transmembrane region" description="Helical" evidence="14">
    <location>
        <begin position="172"/>
        <end position="191"/>
    </location>
</feature>
<evidence type="ECO:0000256" key="12">
    <source>
        <dbReference type="ARBA" id="ARBA00023136"/>
    </source>
</evidence>
<dbReference type="InterPro" id="IPR008333">
    <property type="entry name" value="Cbr1-like_FAD-bd_dom"/>
</dbReference>
<reference evidence="18 19" key="1">
    <citation type="submission" date="2016-07" db="EMBL/GenBank/DDBJ databases">
        <title>Pervasive Adenine N6-methylation of Active Genes in Fungi.</title>
        <authorList>
            <consortium name="DOE Joint Genome Institute"/>
            <person name="Mondo S.J."/>
            <person name="Dannebaum R.O."/>
            <person name="Kuo R.C."/>
            <person name="Labutti K."/>
            <person name="Haridas S."/>
            <person name="Kuo A."/>
            <person name="Salamov A."/>
            <person name="Ahrendt S.R."/>
            <person name="Lipzen A."/>
            <person name="Sullivan W."/>
            <person name="Andreopoulos W.B."/>
            <person name="Clum A."/>
            <person name="Lindquist E."/>
            <person name="Daum C."/>
            <person name="Ramamoorthy G.K."/>
            <person name="Gryganskyi A."/>
            <person name="Culley D."/>
            <person name="Magnuson J.K."/>
            <person name="James T.Y."/>
            <person name="O'Malley M.A."/>
            <person name="Stajich J.E."/>
            <person name="Spatafora J.W."/>
            <person name="Visel A."/>
            <person name="Grigoriev I.V."/>
        </authorList>
    </citation>
    <scope>NUCLEOTIDE SEQUENCE [LARGE SCALE GENOMIC DNA]</scope>
    <source>
        <strain evidence="18 19">PL171</strain>
    </source>
</reference>
<evidence type="ECO:0000256" key="7">
    <source>
        <dbReference type="ARBA" id="ARBA00022723"/>
    </source>
</evidence>
<evidence type="ECO:0000259" key="17">
    <source>
        <dbReference type="PROSITE" id="PS51384"/>
    </source>
</evidence>
<feature type="transmembrane region" description="Helical" evidence="14">
    <location>
        <begin position="142"/>
        <end position="160"/>
    </location>
</feature>
<dbReference type="GO" id="GO:0016020">
    <property type="term" value="C:membrane"/>
    <property type="evidence" value="ECO:0007669"/>
    <property type="project" value="UniProtKB-SubCell"/>
</dbReference>
<feature type="domain" description="Cytochrome b561" evidence="16">
    <location>
        <begin position="1"/>
        <end position="198"/>
    </location>
</feature>
<dbReference type="OrthoDB" id="823504at2759"/>
<keyword evidence="7" id="KW-0479">Metal-binding</keyword>
<feature type="domain" description="FAD-binding FR-type" evidence="17">
    <location>
        <begin position="463"/>
        <end position="585"/>
    </location>
</feature>
<evidence type="ECO:0000256" key="11">
    <source>
        <dbReference type="ARBA" id="ARBA00023004"/>
    </source>
</evidence>
<dbReference type="STRING" id="765915.A0A1Y2H7Z4"/>
<keyword evidence="5" id="KW-0349">Heme</keyword>
<dbReference type="EMBL" id="MCFL01000076">
    <property type="protein sequence ID" value="ORZ30700.1"/>
    <property type="molecule type" value="Genomic_DNA"/>
</dbReference>
<feature type="transmembrane region" description="Helical" evidence="14">
    <location>
        <begin position="34"/>
        <end position="56"/>
    </location>
</feature>
<dbReference type="GO" id="GO:0046872">
    <property type="term" value="F:metal ion binding"/>
    <property type="evidence" value="ECO:0007669"/>
    <property type="project" value="UniProtKB-KW"/>
</dbReference>
<dbReference type="InterPro" id="IPR006593">
    <property type="entry name" value="Cyt_b561/ferric_Rdtase_TM"/>
</dbReference>
<keyword evidence="11" id="KW-0408">Iron</keyword>
<dbReference type="InterPro" id="IPR017927">
    <property type="entry name" value="FAD-bd_FR_type"/>
</dbReference>
<dbReference type="PROSITE" id="PS50939">
    <property type="entry name" value="CYTOCHROME_B561"/>
    <property type="match status" value="1"/>
</dbReference>
<evidence type="ECO:0000256" key="9">
    <source>
        <dbReference type="ARBA" id="ARBA00022989"/>
    </source>
</evidence>
<feature type="domain" description="Cytochrome b5 heme-binding" evidence="15">
    <location>
        <begin position="284"/>
        <end position="349"/>
    </location>
</feature>
<evidence type="ECO:0000313" key="18">
    <source>
        <dbReference type="EMBL" id="ORZ30700.1"/>
    </source>
</evidence>
<keyword evidence="8" id="KW-0249">Electron transport</keyword>
<evidence type="ECO:0000256" key="2">
    <source>
        <dbReference type="ARBA" id="ARBA00001974"/>
    </source>
</evidence>
<accession>A0A1Y2H7Z4</accession>
<evidence type="ECO:0000259" key="16">
    <source>
        <dbReference type="PROSITE" id="PS50939"/>
    </source>
</evidence>
<dbReference type="PANTHER" id="PTHR15422:SF24">
    <property type="entry name" value="DOMON RELATED DOMAIN-CONTAINING PROTEIN"/>
    <property type="match status" value="1"/>
</dbReference>
<dbReference type="Pfam" id="PF00970">
    <property type="entry name" value="FAD_binding_6"/>
    <property type="match status" value="1"/>
</dbReference>
<keyword evidence="12 14" id="KW-0472">Membrane</keyword>
<evidence type="ECO:0000256" key="3">
    <source>
        <dbReference type="ARBA" id="ARBA00004141"/>
    </source>
</evidence>
<dbReference type="InterPro" id="IPR039261">
    <property type="entry name" value="FNR_nucleotide-bd"/>
</dbReference>
<dbReference type="Gene3D" id="1.20.120.1770">
    <property type="match status" value="1"/>
</dbReference>
<evidence type="ECO:0000256" key="8">
    <source>
        <dbReference type="ARBA" id="ARBA00022982"/>
    </source>
</evidence>
<feature type="compositionally biased region" description="Acidic residues" evidence="13">
    <location>
        <begin position="875"/>
        <end position="886"/>
    </location>
</feature>
<evidence type="ECO:0000256" key="1">
    <source>
        <dbReference type="ARBA" id="ARBA00001970"/>
    </source>
</evidence>
<feature type="transmembrane region" description="Helical" evidence="14">
    <location>
        <begin position="68"/>
        <end position="89"/>
    </location>
</feature>
<protein>
    <recommendedName>
        <fullName evidence="20">Cytochrome b5 heme-binding domain-containing protein</fullName>
    </recommendedName>
</protein>
<comment type="cofactor">
    <cofactor evidence="2">
        <name>FAD</name>
        <dbReference type="ChEBI" id="CHEBI:57692"/>
    </cofactor>
</comment>
<organism evidence="18 19">
    <name type="scientific">Catenaria anguillulae PL171</name>
    <dbReference type="NCBI Taxonomy" id="765915"/>
    <lineage>
        <taxon>Eukaryota</taxon>
        <taxon>Fungi</taxon>
        <taxon>Fungi incertae sedis</taxon>
        <taxon>Blastocladiomycota</taxon>
        <taxon>Blastocladiomycetes</taxon>
        <taxon>Blastocladiales</taxon>
        <taxon>Catenariaceae</taxon>
        <taxon>Catenaria</taxon>
    </lineage>
</organism>
<dbReference type="PROSITE" id="PS50255">
    <property type="entry name" value="CYTOCHROME_B5_2"/>
    <property type="match status" value="1"/>
</dbReference>
<evidence type="ECO:0000256" key="5">
    <source>
        <dbReference type="ARBA" id="ARBA00022617"/>
    </source>
</evidence>
<feature type="region of interest" description="Disordered" evidence="13">
    <location>
        <begin position="861"/>
        <end position="903"/>
    </location>
</feature>
<sequence length="962" mass="104294">MSSSPATAPKPVPTMDPVTGKLSDGSKYFDRPPILAHALAMFTLFGLVLPAAAFYARYYRSSSPRWMPIHAGIQTFAGLCVILAAIPVMTNPIVCVKPHRWFGYALLGLIVIQMLGGFAHFRTLVSSSPPPKGIARNGKMHAVCGVLILLIGFAQIPQGIHHDFSFSEQPWAPMYLVYYALIIIWLTLVAIKEVANMQSKASPFGNNTSSSSSAPLIDLAGGPDSAAAAYTGADPSRATTTHFNTAPRHSLAPNPNLRSSLASSMTLADQTAHDAINMAKQANLRQLTWPEFDQYVTHGGKQWVVGPGGVVFDISTWITSHPGGQQVLFDAIGSNITTDYFNAEMFDQHKFKAFASRPSYVPDGFGGGRRATATAAAAGAGDSLTTHSSSIATTRPSFLGGFQDGIIPTSAALALADRRVTQADWEHVVASRRTHVHSRTAIAKLAGMAVAWVPESGRRFDKHEYRRYALTHKVDLSTNSRGAQVHQLTFTLLYPNESYPEEPSFFLPGHSVELRMRLPRHLQARAGGAAYVTRFYTPLSGNMTHFTIALKLRPNGLMSTLLGQLSVAAHRQIHIRGPFGTPLMNPARPLPLGNGCYDHTLFLTVGTGVTPALQTLAFYFAQTYFEQVAHIAHPGTGPNELKVQVRDKVLIKYPLANGWVWATNTTTVTDGYVPLRCLVPWVGRAARMTVVAAERDVDGVIGRDMLELCRDGYPDQVQVHYRVQNAPRSPAPANLSVGKIDQAYVMHILHTSGYLARMHQPGAQLKIGVCGPQAFLDQCYEWLTEVVPEEHVWLLPVGTYLTLQGHQPLVAPDEYRAPAPVKDQFRPLSVVSPTAASVPNTPLGGGFRDHLDIGTLALPLSPTTHQVSSGNGNDAQDDNRDDDDDGTLFLPGLPVHKDPGSNQSEWFYLPPETAARAVHTQARGASVGPPGTGMPEMVEIVVSEPGVAVVQEKRGSAFIRTR</sequence>
<dbReference type="AlphaFoldDB" id="A0A1Y2H7Z4"/>
<evidence type="ECO:0000313" key="19">
    <source>
        <dbReference type="Proteomes" id="UP000193411"/>
    </source>
</evidence>
<dbReference type="Gene3D" id="2.40.30.10">
    <property type="entry name" value="Translation factors"/>
    <property type="match status" value="1"/>
</dbReference>
<gene>
    <name evidence="18" type="ORF">BCR44DRAFT_60863</name>
</gene>
<comment type="cofactor">
    <cofactor evidence="1">
        <name>heme b</name>
        <dbReference type="ChEBI" id="CHEBI:60344"/>
    </cofactor>
</comment>
<evidence type="ECO:0000256" key="14">
    <source>
        <dbReference type="SAM" id="Phobius"/>
    </source>
</evidence>
<feature type="transmembrane region" description="Helical" evidence="14">
    <location>
        <begin position="101"/>
        <end position="121"/>
    </location>
</feature>
<evidence type="ECO:0000256" key="6">
    <source>
        <dbReference type="ARBA" id="ARBA00022692"/>
    </source>
</evidence>
<dbReference type="SMART" id="SM00665">
    <property type="entry name" value="B561"/>
    <property type="match status" value="1"/>
</dbReference>
<comment type="caution">
    <text evidence="18">The sequence shown here is derived from an EMBL/GenBank/DDBJ whole genome shotgun (WGS) entry which is preliminary data.</text>
</comment>
<dbReference type="InterPro" id="IPR045150">
    <property type="entry name" value="CYB561D1/2"/>
</dbReference>
<keyword evidence="6 14" id="KW-0812">Transmembrane</keyword>
<evidence type="ECO:0000256" key="13">
    <source>
        <dbReference type="SAM" id="MobiDB-lite"/>
    </source>
</evidence>
<dbReference type="Pfam" id="PF03188">
    <property type="entry name" value="Cytochrom_B561"/>
    <property type="match status" value="1"/>
</dbReference>
<dbReference type="GO" id="GO:0020037">
    <property type="term" value="F:heme binding"/>
    <property type="evidence" value="ECO:0007669"/>
    <property type="project" value="TreeGrafter"/>
</dbReference>
<comment type="subcellular location">
    <subcellularLocation>
        <location evidence="3">Membrane</location>
        <topology evidence="3">Multi-pass membrane protein</topology>
    </subcellularLocation>
</comment>